<feature type="domain" description="Glycosyltransferase 2-like" evidence="1">
    <location>
        <begin position="9"/>
        <end position="168"/>
    </location>
</feature>
<protein>
    <submittedName>
        <fullName evidence="2">Glycosyltransferase involved in cell wall biogenesis</fullName>
    </submittedName>
</protein>
<proteinExistence type="predicted"/>
<dbReference type="EMBL" id="UOGJ01000014">
    <property type="protein sequence ID" value="VAX34893.1"/>
    <property type="molecule type" value="Genomic_DNA"/>
</dbReference>
<evidence type="ECO:0000313" key="2">
    <source>
        <dbReference type="EMBL" id="VAX34893.1"/>
    </source>
</evidence>
<keyword evidence="2" id="KW-0808">Transferase</keyword>
<organism evidence="2">
    <name type="scientific">hydrothermal vent metagenome</name>
    <dbReference type="NCBI Taxonomy" id="652676"/>
    <lineage>
        <taxon>unclassified sequences</taxon>
        <taxon>metagenomes</taxon>
        <taxon>ecological metagenomes</taxon>
    </lineage>
</organism>
<dbReference type="GO" id="GO:0016740">
    <property type="term" value="F:transferase activity"/>
    <property type="evidence" value="ECO:0007669"/>
    <property type="project" value="UniProtKB-KW"/>
</dbReference>
<dbReference type="CDD" id="cd04179">
    <property type="entry name" value="DPM_DPG-synthase_like"/>
    <property type="match status" value="1"/>
</dbReference>
<sequence length="245" mass="27821">MEKYKRILIIVPAFNEEGNIQKTVEEIFALNRSDVSVLVVDDGSFDETFFKACQTKGFVISHPFNLGIGGTVQTGFKFAKEKNFDYAVQVDGDGQHDVCYLETILNPLLNNEADVVIGSRFLPPHLGYQSSFVRRIGIHFFARLISFLTDYKVTDPTSGFRAYNRKMIDVFAEYYPQDFPEPEAIAVASRYQARVVEVAVQMRERTEGNSSIRYLKTLYYMIKVTFAIVLDKLKPKSHLRSGIGG</sequence>
<dbReference type="AlphaFoldDB" id="A0A3B1DDG5"/>
<reference evidence="2" key="1">
    <citation type="submission" date="2018-06" db="EMBL/GenBank/DDBJ databases">
        <authorList>
            <person name="Zhirakovskaya E."/>
        </authorList>
    </citation>
    <scope>NUCLEOTIDE SEQUENCE</scope>
</reference>
<dbReference type="Gene3D" id="3.90.550.10">
    <property type="entry name" value="Spore Coat Polysaccharide Biosynthesis Protein SpsA, Chain A"/>
    <property type="match status" value="1"/>
</dbReference>
<gene>
    <name evidence="2" type="ORF">MNBD_UNCLBAC01-1532</name>
</gene>
<evidence type="ECO:0000259" key="1">
    <source>
        <dbReference type="Pfam" id="PF00535"/>
    </source>
</evidence>
<dbReference type="Pfam" id="PF00535">
    <property type="entry name" value="Glycos_transf_2"/>
    <property type="match status" value="1"/>
</dbReference>
<name>A0A3B1DDG5_9ZZZZ</name>
<dbReference type="PANTHER" id="PTHR48090">
    <property type="entry name" value="UNDECAPRENYL-PHOSPHATE 4-DEOXY-4-FORMAMIDO-L-ARABINOSE TRANSFERASE-RELATED"/>
    <property type="match status" value="1"/>
</dbReference>
<accession>A0A3B1DDG5</accession>
<dbReference type="InterPro" id="IPR029044">
    <property type="entry name" value="Nucleotide-diphossugar_trans"/>
</dbReference>
<dbReference type="PANTHER" id="PTHR48090:SF7">
    <property type="entry name" value="RFBJ PROTEIN"/>
    <property type="match status" value="1"/>
</dbReference>
<dbReference type="InterPro" id="IPR001173">
    <property type="entry name" value="Glyco_trans_2-like"/>
</dbReference>
<dbReference type="InterPro" id="IPR050256">
    <property type="entry name" value="Glycosyltransferase_2"/>
</dbReference>
<dbReference type="SUPFAM" id="SSF53448">
    <property type="entry name" value="Nucleotide-diphospho-sugar transferases"/>
    <property type="match status" value="1"/>
</dbReference>